<dbReference type="OrthoDB" id="68328at2759"/>
<accession>A0A8J2T2M1</accession>
<organism evidence="4 5">
    <name type="scientific">Pelagomonas calceolata</name>
    <dbReference type="NCBI Taxonomy" id="35677"/>
    <lineage>
        <taxon>Eukaryota</taxon>
        <taxon>Sar</taxon>
        <taxon>Stramenopiles</taxon>
        <taxon>Ochrophyta</taxon>
        <taxon>Pelagophyceae</taxon>
        <taxon>Pelagomonadales</taxon>
        <taxon>Pelagomonadaceae</taxon>
        <taxon>Pelagomonas</taxon>
    </lineage>
</organism>
<dbReference type="Proteomes" id="UP000789595">
    <property type="component" value="Unassembled WGS sequence"/>
</dbReference>
<dbReference type="Gene3D" id="2.120.10.80">
    <property type="entry name" value="Kelch-type beta propeller"/>
    <property type="match status" value="1"/>
</dbReference>
<dbReference type="SUPFAM" id="SSF81383">
    <property type="entry name" value="F-box domain"/>
    <property type="match status" value="1"/>
</dbReference>
<name>A0A8J2T2M1_9STRA</name>
<keyword evidence="1" id="KW-0880">Kelch repeat</keyword>
<dbReference type="PANTHER" id="PTHR46344:SF27">
    <property type="entry name" value="KELCH REPEAT SUPERFAMILY PROTEIN"/>
    <property type="match status" value="1"/>
</dbReference>
<dbReference type="AlphaFoldDB" id="A0A8J2T2M1"/>
<keyword evidence="2" id="KW-0677">Repeat</keyword>
<evidence type="ECO:0000259" key="3">
    <source>
        <dbReference type="PROSITE" id="PS50181"/>
    </source>
</evidence>
<feature type="domain" description="F-box" evidence="3">
    <location>
        <begin position="5"/>
        <end position="42"/>
    </location>
</feature>
<dbReference type="InterPro" id="IPR036047">
    <property type="entry name" value="F-box-like_dom_sf"/>
</dbReference>
<keyword evidence="5" id="KW-1185">Reference proteome</keyword>
<evidence type="ECO:0000313" key="5">
    <source>
        <dbReference type="Proteomes" id="UP000789595"/>
    </source>
</evidence>
<evidence type="ECO:0000256" key="1">
    <source>
        <dbReference type="ARBA" id="ARBA00022441"/>
    </source>
</evidence>
<reference evidence="4" key="1">
    <citation type="submission" date="2021-11" db="EMBL/GenBank/DDBJ databases">
        <authorList>
            <consortium name="Genoscope - CEA"/>
            <person name="William W."/>
        </authorList>
    </citation>
    <scope>NUCLEOTIDE SEQUENCE</scope>
</reference>
<dbReference type="SUPFAM" id="SSF117281">
    <property type="entry name" value="Kelch motif"/>
    <property type="match status" value="1"/>
</dbReference>
<dbReference type="Pfam" id="PF00646">
    <property type="entry name" value="F-box"/>
    <property type="match status" value="1"/>
</dbReference>
<protein>
    <recommendedName>
        <fullName evidence="3">F-box domain-containing protein</fullName>
    </recommendedName>
</protein>
<dbReference type="InterPro" id="IPR015915">
    <property type="entry name" value="Kelch-typ_b-propeller"/>
</dbReference>
<comment type="caution">
    <text evidence="4">The sequence shown here is derived from an EMBL/GenBank/DDBJ whole genome shotgun (WGS) entry which is preliminary data.</text>
</comment>
<evidence type="ECO:0000256" key="2">
    <source>
        <dbReference type="ARBA" id="ARBA00022737"/>
    </source>
</evidence>
<dbReference type="Pfam" id="PF24681">
    <property type="entry name" value="Kelch_KLHDC2_KLHL20_DRC7"/>
    <property type="match status" value="1"/>
</dbReference>
<dbReference type="EMBL" id="CAKKNE010000006">
    <property type="protein sequence ID" value="CAH0379055.1"/>
    <property type="molecule type" value="Genomic_DNA"/>
</dbReference>
<proteinExistence type="predicted"/>
<gene>
    <name evidence="4" type="ORF">PECAL_6P06560</name>
</gene>
<sequence>MATNSSRFRALPDDVLHRVLAGVALDDHIPTAAVCKTFRAVICGPRFLALRQRYGFAQRGIVVVGSPTGVAQKPLRIQVTHKGGVLARFPGDWEVESRASTGSTTNGGTRLFVSTRDPHQILAIDASSRRWRRLTTPPLGQGSYCMEWCGGRLYVAGGYIQGPNDLNSLHVFNETTGLWEELPPMPYSCMCQASGVIGNQLFIAGGCGSGATYAHRLQIYDTAARTWRLGAPLPLSFSSTTAVVLDGKFHVFFVSMPGLYGSMLVYDPQSNTWAEETVPWRYGQFCRVDTACAHNGRIIIFLNTGDAYARASDGSWSLYEPADLLPQTHQGSYALGSVVLG</sequence>
<dbReference type="InterPro" id="IPR006652">
    <property type="entry name" value="Kelch_1"/>
</dbReference>
<dbReference type="SMART" id="SM00612">
    <property type="entry name" value="Kelch"/>
    <property type="match status" value="2"/>
</dbReference>
<dbReference type="PANTHER" id="PTHR46344">
    <property type="entry name" value="OS02G0202900 PROTEIN"/>
    <property type="match status" value="1"/>
</dbReference>
<dbReference type="InterPro" id="IPR001810">
    <property type="entry name" value="F-box_dom"/>
</dbReference>
<evidence type="ECO:0000313" key="4">
    <source>
        <dbReference type="EMBL" id="CAH0379055.1"/>
    </source>
</evidence>
<dbReference type="PROSITE" id="PS50181">
    <property type="entry name" value="FBOX"/>
    <property type="match status" value="1"/>
</dbReference>